<organism evidence="1 2">
    <name type="scientific">Temperatibacter marinus</name>
    <dbReference type="NCBI Taxonomy" id="1456591"/>
    <lineage>
        <taxon>Bacteria</taxon>
        <taxon>Pseudomonadati</taxon>
        <taxon>Pseudomonadota</taxon>
        <taxon>Alphaproteobacteria</taxon>
        <taxon>Kordiimonadales</taxon>
        <taxon>Temperatibacteraceae</taxon>
        <taxon>Temperatibacter</taxon>
    </lineage>
</organism>
<dbReference type="AlphaFoldDB" id="A0AA52EAW1"/>
<dbReference type="PANTHER" id="PTHR11102:SF160">
    <property type="entry name" value="ERAD-ASSOCIATED E3 UBIQUITIN-PROTEIN LIGASE COMPONENT HRD3"/>
    <property type="match status" value="1"/>
</dbReference>
<dbReference type="InterPro" id="IPR006597">
    <property type="entry name" value="Sel1-like"/>
</dbReference>
<dbReference type="InterPro" id="IPR050767">
    <property type="entry name" value="Sel1_AlgK"/>
</dbReference>
<evidence type="ECO:0008006" key="3">
    <source>
        <dbReference type="Google" id="ProtNLM"/>
    </source>
</evidence>
<evidence type="ECO:0000313" key="1">
    <source>
        <dbReference type="EMBL" id="WND01365.1"/>
    </source>
</evidence>
<dbReference type="SMART" id="SM00671">
    <property type="entry name" value="SEL1"/>
    <property type="match status" value="3"/>
</dbReference>
<accession>A0AA52EAW1</accession>
<dbReference type="Gene3D" id="2.60.120.620">
    <property type="entry name" value="q2cbj1_9rhob like domain"/>
    <property type="match status" value="1"/>
</dbReference>
<evidence type="ECO:0000313" key="2">
    <source>
        <dbReference type="Proteomes" id="UP001268683"/>
    </source>
</evidence>
<dbReference type="SUPFAM" id="SSF81901">
    <property type="entry name" value="HCP-like"/>
    <property type="match status" value="1"/>
</dbReference>
<dbReference type="Proteomes" id="UP001268683">
    <property type="component" value="Chromosome"/>
</dbReference>
<keyword evidence="2" id="KW-1185">Reference proteome</keyword>
<dbReference type="KEGG" id="tmk:QGN29_07290"/>
<dbReference type="EMBL" id="CP123872">
    <property type="protein sequence ID" value="WND01365.1"/>
    <property type="molecule type" value="Genomic_DNA"/>
</dbReference>
<proteinExistence type="predicted"/>
<dbReference type="PANTHER" id="PTHR11102">
    <property type="entry name" value="SEL-1-LIKE PROTEIN"/>
    <property type="match status" value="1"/>
</dbReference>
<protein>
    <recommendedName>
        <fullName evidence="3">Sel1 repeat family protein</fullName>
    </recommendedName>
</protein>
<dbReference type="InterPro" id="IPR011990">
    <property type="entry name" value="TPR-like_helical_dom_sf"/>
</dbReference>
<gene>
    <name evidence="1" type="ORF">QGN29_07290</name>
</gene>
<dbReference type="RefSeq" id="WP_310797193.1">
    <property type="nucleotide sequence ID" value="NZ_CP123872.1"/>
</dbReference>
<sequence>MTDQQALSPEQLVQAAKAGDVDAMYQVASILGAEGHKEQSVTWLKKAAGNGHGDARFTLANFYLKGINLERNVAQAITILEAGVKSWHMPSVQLYTALVAQGAGTERSWTKAVDLLLLSAVRGHSPAMVELAFLLILAQAQTDLATELMRAAACRKNLHAGLYIASTLSEDSEKDDHDIAAYWVGRALELGHPNAEKYKTLAGAVKEPTMDQAPLPAFDPDIVKTSLHKLTVWTPKDAKTIMDRPNVKKIEAAIPLSICAYIKALSAPRLQAATEYDMDSGEWVAHSQCKGFVASYWQEDHNMVTFAVADRLAKAAGADHQFAEQFNVLAFEEEGQYLPRIDFVDPDLPGSSENLTRAGQCSHTVELILQTADEGGEPIYGPTADSIDTADGDILILRNLLSDQEPDDQAMSAILPVKKGQKWSALRLIREKKQDF</sequence>
<name>A0AA52EAW1_9PROT</name>
<dbReference type="Gene3D" id="1.25.40.10">
    <property type="entry name" value="Tetratricopeptide repeat domain"/>
    <property type="match status" value="1"/>
</dbReference>
<reference evidence="1" key="1">
    <citation type="submission" date="2023-04" db="EMBL/GenBank/DDBJ databases">
        <title>Complete genome sequence of Temperatibacter marinus.</title>
        <authorList>
            <person name="Rong J.-C."/>
            <person name="Yi M.-L."/>
            <person name="Zhao Q."/>
        </authorList>
    </citation>
    <scope>NUCLEOTIDE SEQUENCE</scope>
    <source>
        <strain evidence="1">NBRC 110045</strain>
    </source>
</reference>